<gene>
    <name evidence="1" type="ORF">ALC56_00172</name>
</gene>
<accession>A0A195FY12</accession>
<dbReference type="STRING" id="34720.A0A195FY12"/>
<protein>
    <submittedName>
        <fullName evidence="1">Uncharacterized protein</fullName>
    </submittedName>
</protein>
<name>A0A195FY12_9HYME</name>
<reference evidence="1 2" key="1">
    <citation type="submission" date="2016-03" db="EMBL/GenBank/DDBJ databases">
        <title>Trachymyrmex septentrionalis WGS genome.</title>
        <authorList>
            <person name="Nygaard S."/>
            <person name="Hu H."/>
            <person name="Boomsma J."/>
            <person name="Zhang G."/>
        </authorList>
    </citation>
    <scope>NUCLEOTIDE SEQUENCE [LARGE SCALE GENOMIC DNA]</scope>
    <source>
        <strain evidence="1">Tsep2-gDNA-1</strain>
        <tissue evidence="1">Whole body</tissue>
    </source>
</reference>
<keyword evidence="2" id="KW-1185">Reference proteome</keyword>
<sequence>LRMENRRKIDATVPYLITSLKKDYQNVESTISAGQEEKFGSSFLRFSLSHGLPRNIDAGVSWDRCNLANVSPDCQAFLVAGPSSTTNLANEAMFILIRNLGVIAHTKCKLLGVKYDAMYNRSKSSRSFSSSFATISYRSVHSQFRQPYVYPDPGHANAPNDLSPARAINIVTCPDLDNSDGGGYTCRIFPNAQHPGVVHAKSTRSFQVLHEFLTCTKVYFFTSYVIGIKATSGGGGGHVELQQAAAQGLFWICRSFAPARNRLPMPSTPNVTVIFAYLFTHSSLCVQKAIFRAKATTNVRSCRERGNTLTEHRSFYANLCRAAAMVELYSTVRLPGLYYNYVQDKPGRRVSEDKDAVIFSETSQLKDCYLPFS</sequence>
<evidence type="ECO:0000313" key="1">
    <source>
        <dbReference type="EMBL" id="KYN45326.1"/>
    </source>
</evidence>
<evidence type="ECO:0000313" key="2">
    <source>
        <dbReference type="Proteomes" id="UP000078541"/>
    </source>
</evidence>
<feature type="non-terminal residue" evidence="1">
    <location>
        <position position="1"/>
    </location>
</feature>
<organism evidence="1 2">
    <name type="scientific">Trachymyrmex septentrionalis</name>
    <dbReference type="NCBI Taxonomy" id="34720"/>
    <lineage>
        <taxon>Eukaryota</taxon>
        <taxon>Metazoa</taxon>
        <taxon>Ecdysozoa</taxon>
        <taxon>Arthropoda</taxon>
        <taxon>Hexapoda</taxon>
        <taxon>Insecta</taxon>
        <taxon>Pterygota</taxon>
        <taxon>Neoptera</taxon>
        <taxon>Endopterygota</taxon>
        <taxon>Hymenoptera</taxon>
        <taxon>Apocrita</taxon>
        <taxon>Aculeata</taxon>
        <taxon>Formicoidea</taxon>
        <taxon>Formicidae</taxon>
        <taxon>Myrmicinae</taxon>
        <taxon>Trachymyrmex</taxon>
    </lineage>
</organism>
<dbReference type="EMBL" id="KQ981169">
    <property type="protein sequence ID" value="KYN45326.1"/>
    <property type="molecule type" value="Genomic_DNA"/>
</dbReference>
<dbReference type="AlphaFoldDB" id="A0A195FY12"/>
<dbReference type="Proteomes" id="UP000078541">
    <property type="component" value="Unassembled WGS sequence"/>
</dbReference>
<proteinExistence type="predicted"/>